<accession>A0A8X7CIN0</accession>
<dbReference type="InterPro" id="IPR013783">
    <property type="entry name" value="Ig-like_fold"/>
</dbReference>
<dbReference type="SUPFAM" id="SSF48726">
    <property type="entry name" value="Immunoglobulin"/>
    <property type="match status" value="1"/>
</dbReference>
<evidence type="ECO:0000313" key="2">
    <source>
        <dbReference type="Proteomes" id="UP000886998"/>
    </source>
</evidence>
<dbReference type="Proteomes" id="UP000886998">
    <property type="component" value="Unassembled WGS sequence"/>
</dbReference>
<evidence type="ECO:0000313" key="1">
    <source>
        <dbReference type="EMBL" id="GFY70113.1"/>
    </source>
</evidence>
<dbReference type="EMBL" id="BMAV01018032">
    <property type="protein sequence ID" value="GFY70113.1"/>
    <property type="molecule type" value="Genomic_DNA"/>
</dbReference>
<comment type="caution">
    <text evidence="1">The sequence shown here is derived from an EMBL/GenBank/DDBJ whole genome shotgun (WGS) entry which is preliminary data.</text>
</comment>
<dbReference type="Gene3D" id="2.60.40.10">
    <property type="entry name" value="Immunoglobulins"/>
    <property type="match status" value="1"/>
</dbReference>
<gene>
    <name evidence="1" type="primary">AVEN_257969_1</name>
    <name evidence="1" type="ORF">TNIN_455541</name>
</gene>
<dbReference type="OrthoDB" id="6430814at2759"/>
<sequence length="358" mass="40967">MRNRQLESKPTSFFSPSPIIVFPVQDGSSHPLRLEPPGDFYAFFTGDSFFITCIPDPEIGANRLAWQTPNKKDITHTRGRVHVEPSAHNILGLELVVEEVRYRDQGVFICSAVVDGREIRITFTLKVYHLEVNCGKRIEKIADKARKRLKILKYLSGRDWGSDASTLRITYTTLVRPVLEYGYQIFQVPYPTNLKTLERVQLSAPRIITGLRYSCPTDIVLYEADVQPLTMRFEVNSYSPLNYMRKHGFIDFNVDTSTPISCITPIDSFNHVEFREELLTSTPKHSSLPELLRQLALEVINGIPDQALIIYTDDSRSDTGEFASFAYFPYVFDEKESTFFTIHNSTMAEKPFPTCERA</sequence>
<dbReference type="InterPro" id="IPR036179">
    <property type="entry name" value="Ig-like_dom_sf"/>
</dbReference>
<name>A0A8X7CIN0_9ARAC</name>
<proteinExistence type="predicted"/>
<organism evidence="1 2">
    <name type="scientific">Trichonephila inaurata madagascariensis</name>
    <dbReference type="NCBI Taxonomy" id="2747483"/>
    <lineage>
        <taxon>Eukaryota</taxon>
        <taxon>Metazoa</taxon>
        <taxon>Ecdysozoa</taxon>
        <taxon>Arthropoda</taxon>
        <taxon>Chelicerata</taxon>
        <taxon>Arachnida</taxon>
        <taxon>Araneae</taxon>
        <taxon>Araneomorphae</taxon>
        <taxon>Entelegynae</taxon>
        <taxon>Araneoidea</taxon>
        <taxon>Nephilidae</taxon>
        <taxon>Trichonephila</taxon>
        <taxon>Trichonephila inaurata</taxon>
    </lineage>
</organism>
<reference evidence="1" key="1">
    <citation type="submission" date="2020-08" db="EMBL/GenBank/DDBJ databases">
        <title>Multicomponent nature underlies the extraordinary mechanical properties of spider dragline silk.</title>
        <authorList>
            <person name="Kono N."/>
            <person name="Nakamura H."/>
            <person name="Mori M."/>
            <person name="Yoshida Y."/>
            <person name="Ohtoshi R."/>
            <person name="Malay A.D."/>
            <person name="Moran D.A.P."/>
            <person name="Tomita M."/>
            <person name="Numata K."/>
            <person name="Arakawa K."/>
        </authorList>
    </citation>
    <scope>NUCLEOTIDE SEQUENCE</scope>
</reference>
<protein>
    <submittedName>
        <fullName evidence="1">RNase H domain-containing protein</fullName>
    </submittedName>
</protein>
<keyword evidence="2" id="KW-1185">Reference proteome</keyword>
<dbReference type="AlphaFoldDB" id="A0A8X7CIN0"/>